<dbReference type="SUPFAM" id="SSF52540">
    <property type="entry name" value="P-loop containing nucleoside triphosphate hydrolases"/>
    <property type="match status" value="1"/>
</dbReference>
<reference evidence="7" key="1">
    <citation type="submission" date="2025-08" db="UniProtKB">
        <authorList>
            <consortium name="RefSeq"/>
        </authorList>
    </citation>
    <scope>IDENTIFICATION</scope>
</reference>
<feature type="domain" description="AIG1-type G" evidence="5">
    <location>
        <begin position="101"/>
        <end position="302"/>
    </location>
</feature>
<dbReference type="GO" id="GO:0045454">
    <property type="term" value="P:cell redox homeostasis"/>
    <property type="evidence" value="ECO:0007669"/>
    <property type="project" value="Ensembl"/>
</dbReference>
<dbReference type="KEGG" id="mcal:110296631"/>
<dbReference type="GO" id="GO:0001822">
    <property type="term" value="P:kidney development"/>
    <property type="evidence" value="ECO:0007669"/>
    <property type="project" value="Ensembl"/>
</dbReference>
<evidence type="ECO:0000313" key="6">
    <source>
        <dbReference type="Proteomes" id="UP000515126"/>
    </source>
</evidence>
<dbReference type="Pfam" id="PF04548">
    <property type="entry name" value="AIG1"/>
    <property type="match status" value="1"/>
</dbReference>
<proteinExistence type="inferred from homology"/>
<dbReference type="GO" id="GO:0042742">
    <property type="term" value="P:defense response to bacterium"/>
    <property type="evidence" value="ECO:0007669"/>
    <property type="project" value="Ensembl"/>
</dbReference>
<dbReference type="AlphaFoldDB" id="A0A6P5PWX3"/>
<organism evidence="6 7">
    <name type="scientific">Mus caroli</name>
    <name type="common">Ryukyu mouse</name>
    <name type="synonym">Ricefield mouse</name>
    <dbReference type="NCBI Taxonomy" id="10089"/>
    <lineage>
        <taxon>Eukaryota</taxon>
        <taxon>Metazoa</taxon>
        <taxon>Chordata</taxon>
        <taxon>Craniata</taxon>
        <taxon>Vertebrata</taxon>
        <taxon>Euteleostomi</taxon>
        <taxon>Mammalia</taxon>
        <taxon>Eutheria</taxon>
        <taxon>Euarchontoglires</taxon>
        <taxon>Glires</taxon>
        <taxon>Rodentia</taxon>
        <taxon>Myomorpha</taxon>
        <taxon>Muroidea</taxon>
        <taxon>Muridae</taxon>
        <taxon>Murinae</taxon>
        <taxon>Mus</taxon>
        <taxon>Mus</taxon>
    </lineage>
</organism>
<evidence type="ECO:0000259" key="5">
    <source>
        <dbReference type="PROSITE" id="PS51720"/>
    </source>
</evidence>
<dbReference type="GO" id="GO:0005829">
    <property type="term" value="C:cytosol"/>
    <property type="evidence" value="ECO:0007669"/>
    <property type="project" value="TreeGrafter"/>
</dbReference>
<dbReference type="GeneID" id="110296631"/>
<evidence type="ECO:0000256" key="2">
    <source>
        <dbReference type="ARBA" id="ARBA00022741"/>
    </source>
</evidence>
<dbReference type="PANTHER" id="PTHR10903:SF144">
    <property type="entry name" value="GTPASE IMAP FAMILY MEMBER 6"/>
    <property type="match status" value="1"/>
</dbReference>
<dbReference type="RefSeq" id="XP_021020997.1">
    <property type="nucleotide sequence ID" value="XM_021165338.2"/>
</dbReference>
<evidence type="ECO:0000313" key="7">
    <source>
        <dbReference type="RefSeq" id="XP_021020997.1"/>
    </source>
</evidence>
<keyword evidence="2" id="KW-0547">Nucleotide-binding</keyword>
<gene>
    <name evidence="7" type="primary">Gimap6</name>
</gene>
<comment type="similarity">
    <text evidence="1">Belongs to the TRAFAC class TrmE-Era-EngA-EngB-Septin-like GTPase superfamily. AIG1/Toc34/Toc159-like paraseptin GTPase family. IAN subfamily.</text>
</comment>
<evidence type="ECO:0000256" key="1">
    <source>
        <dbReference type="ARBA" id="ARBA00008535"/>
    </source>
</evidence>
<evidence type="ECO:0000256" key="4">
    <source>
        <dbReference type="SAM" id="MobiDB-lite"/>
    </source>
</evidence>
<dbReference type="PANTHER" id="PTHR10903">
    <property type="entry name" value="GTPASE, IMAP FAMILY MEMBER-RELATED"/>
    <property type="match status" value="1"/>
</dbReference>
<sequence>MDWLYRKTLGSIGSCSIETFPWPFYSFFQRIYISTPPGKPENSPETSATEVGEERPSCLSASPVVEEEECEHRPEKNPTRQLPLDTGQGLTKGLKEKKFTPKRLQLLLVGKTGSGKSATGNSILGRQAFESKISARPVTTTFQKGSREFEGKELEVIDTPDIFSPQNQPEATAKKICDLLASPGPHAVLLVIQVGRYTAEDQAVAKCLQEIFGNTILAYTILVFTRKEDLAEGSLEEYIQENNNKSLDVLDVACERRHCGFNNKAQGDEQEAQLKKLMEEVELILWENEGHCYTMEFPNVPSKTL</sequence>
<dbReference type="GO" id="GO:0006629">
    <property type="term" value="P:lipid metabolic process"/>
    <property type="evidence" value="ECO:0007669"/>
    <property type="project" value="Ensembl"/>
</dbReference>
<accession>A0A6P5PWX3</accession>
<dbReference type="GO" id="GO:0005525">
    <property type="term" value="F:GTP binding"/>
    <property type="evidence" value="ECO:0007669"/>
    <property type="project" value="UniProtKB-KW"/>
</dbReference>
<keyword evidence="6" id="KW-1185">Reference proteome</keyword>
<dbReference type="InterPro" id="IPR006703">
    <property type="entry name" value="G_AIG1"/>
</dbReference>
<dbReference type="PROSITE" id="PS51720">
    <property type="entry name" value="G_AIG1"/>
    <property type="match status" value="1"/>
</dbReference>
<dbReference type="InterPro" id="IPR045058">
    <property type="entry name" value="GIMA/IAN/Toc"/>
</dbReference>
<evidence type="ECO:0000256" key="3">
    <source>
        <dbReference type="ARBA" id="ARBA00023134"/>
    </source>
</evidence>
<feature type="region of interest" description="Disordered" evidence="4">
    <location>
        <begin position="37"/>
        <end position="89"/>
    </location>
</feature>
<dbReference type="GO" id="GO:0034341">
    <property type="term" value="P:response to type II interferon"/>
    <property type="evidence" value="ECO:0007669"/>
    <property type="project" value="Ensembl"/>
</dbReference>
<dbReference type="CTD" id="474344"/>
<protein>
    <submittedName>
        <fullName evidence="7">GTPase IMAP family member 6</fullName>
    </submittedName>
</protein>
<dbReference type="Gene3D" id="3.40.50.300">
    <property type="entry name" value="P-loop containing nucleotide triphosphate hydrolases"/>
    <property type="match status" value="1"/>
</dbReference>
<dbReference type="GO" id="GO:0006914">
    <property type="term" value="P:autophagy"/>
    <property type="evidence" value="ECO:0007669"/>
    <property type="project" value="Ensembl"/>
</dbReference>
<dbReference type="InterPro" id="IPR027417">
    <property type="entry name" value="P-loop_NTPase"/>
</dbReference>
<dbReference type="Proteomes" id="UP000515126">
    <property type="component" value="Chromosome 6"/>
</dbReference>
<dbReference type="CDD" id="cd01852">
    <property type="entry name" value="AIG1"/>
    <property type="match status" value="1"/>
</dbReference>
<name>A0A6P5PWX3_MUSCR</name>
<keyword evidence="3" id="KW-0342">GTP-binding</keyword>
<dbReference type="FunFam" id="3.40.50.300:FF:000366">
    <property type="entry name" value="GTPase, IMAP family member 2"/>
    <property type="match status" value="1"/>
</dbReference>